<reference evidence="4 5" key="1">
    <citation type="journal article" date="2017" name="ISME J.">
        <title>Energy and carbon metabolisms in a deep terrestrial subsurface fluid microbial community.</title>
        <authorList>
            <person name="Momper L."/>
            <person name="Jungbluth S.P."/>
            <person name="Lee M.D."/>
            <person name="Amend J.P."/>
        </authorList>
    </citation>
    <scope>NUCLEOTIDE SEQUENCE [LARGE SCALE GENOMIC DNA]</scope>
    <source>
        <strain evidence="4">SURF_17</strain>
    </source>
</reference>
<evidence type="ECO:0000256" key="2">
    <source>
        <dbReference type="ARBA" id="ARBA00022695"/>
    </source>
</evidence>
<keyword evidence="3" id="KW-0414">Isoprene biosynthesis</keyword>
<comment type="caution">
    <text evidence="4">The sequence shown here is derived from an EMBL/GenBank/DDBJ whole genome shotgun (WGS) entry which is preliminary data.</text>
</comment>
<dbReference type="GO" id="GO:0050518">
    <property type="term" value="F:2-C-methyl-D-erythritol 4-phosphate cytidylyltransferase activity"/>
    <property type="evidence" value="ECO:0007669"/>
    <property type="project" value="UniProtKB-UniRule"/>
</dbReference>
<dbReference type="NCBIfam" id="TIGR00453">
    <property type="entry name" value="ispD"/>
    <property type="match status" value="1"/>
</dbReference>
<sequence length="230" mass="25313">MRAVAIIPAAGRGERMRSDRPKVLTPIRGRPLLAWTLEPILGIDAFLEVFIAYPPGEEHVIGQVIGQDFPDELRVRLVHGGQTRQESVANCLARVPADIDLVAIHDGARPLLTKQLLLNVLECANETGAAIAAVPCKDSIKICNEEGTVTATLDREKLKLVQTPQCFRRELIVAAHEKAERDGYLGTDDSVLVERMGATVHVVMGSYENIKVTTPGDIILCEEVLRRRRL</sequence>
<dbReference type="InterPro" id="IPR001228">
    <property type="entry name" value="IspD"/>
</dbReference>
<name>A0A419F8T4_9BACT</name>
<keyword evidence="2 3" id="KW-0548">Nucleotidyltransferase</keyword>
<dbReference type="SUPFAM" id="SSF53448">
    <property type="entry name" value="Nucleotide-diphospho-sugar transferases"/>
    <property type="match status" value="1"/>
</dbReference>
<dbReference type="InterPro" id="IPR029044">
    <property type="entry name" value="Nucleotide-diphossugar_trans"/>
</dbReference>
<dbReference type="Gene3D" id="3.90.550.10">
    <property type="entry name" value="Spore Coat Polysaccharide Biosynthesis Protein SpsA, Chain A"/>
    <property type="match status" value="1"/>
</dbReference>
<feature type="site" description="Transition state stabilizer" evidence="3">
    <location>
        <position position="15"/>
    </location>
</feature>
<comment type="catalytic activity">
    <reaction evidence="3">
        <text>2-C-methyl-D-erythritol 4-phosphate + CTP + H(+) = 4-CDP-2-C-methyl-D-erythritol + diphosphate</text>
        <dbReference type="Rhea" id="RHEA:13429"/>
        <dbReference type="ChEBI" id="CHEBI:15378"/>
        <dbReference type="ChEBI" id="CHEBI:33019"/>
        <dbReference type="ChEBI" id="CHEBI:37563"/>
        <dbReference type="ChEBI" id="CHEBI:57823"/>
        <dbReference type="ChEBI" id="CHEBI:58262"/>
        <dbReference type="EC" id="2.7.7.60"/>
    </reaction>
</comment>
<dbReference type="FunFam" id="3.90.550.10:FF:000003">
    <property type="entry name" value="2-C-methyl-D-erythritol 4-phosphate cytidylyltransferase"/>
    <property type="match status" value="1"/>
</dbReference>
<comment type="function">
    <text evidence="3">Catalyzes the formation of 4-diphosphocytidyl-2-C-methyl-D-erythritol from CTP and 2-C-methyl-D-erythritol 4-phosphate (MEP).</text>
</comment>
<feature type="site" description="Positions MEP for the nucleophilic attack" evidence="3">
    <location>
        <position position="211"/>
    </location>
</feature>
<evidence type="ECO:0000313" key="4">
    <source>
        <dbReference type="EMBL" id="RJP75019.1"/>
    </source>
</evidence>
<dbReference type="PANTHER" id="PTHR32125">
    <property type="entry name" value="2-C-METHYL-D-ERYTHRITOL 4-PHOSPHATE CYTIDYLYLTRANSFERASE, CHLOROPLASTIC"/>
    <property type="match status" value="1"/>
</dbReference>
<dbReference type="Proteomes" id="UP000285961">
    <property type="component" value="Unassembled WGS sequence"/>
</dbReference>
<dbReference type="InterPro" id="IPR050088">
    <property type="entry name" value="IspD/TarI_cytidylyltransf_bact"/>
</dbReference>
<evidence type="ECO:0000313" key="5">
    <source>
        <dbReference type="Proteomes" id="UP000285961"/>
    </source>
</evidence>
<keyword evidence="1 3" id="KW-0808">Transferase</keyword>
<dbReference type="PANTHER" id="PTHR32125:SF4">
    <property type="entry name" value="2-C-METHYL-D-ERYTHRITOL 4-PHOSPHATE CYTIDYLYLTRANSFERASE, CHLOROPLASTIC"/>
    <property type="match status" value="1"/>
</dbReference>
<dbReference type="HAMAP" id="MF_00108">
    <property type="entry name" value="IspD"/>
    <property type="match status" value="1"/>
</dbReference>
<dbReference type="Pfam" id="PF01128">
    <property type="entry name" value="IspD"/>
    <property type="match status" value="1"/>
</dbReference>
<organism evidence="4 5">
    <name type="scientific">Candidatus Abyssobacteria bacterium SURF_17</name>
    <dbReference type="NCBI Taxonomy" id="2093361"/>
    <lineage>
        <taxon>Bacteria</taxon>
        <taxon>Pseudomonadati</taxon>
        <taxon>Candidatus Hydrogenedentota</taxon>
        <taxon>Candidatus Abyssobacteria</taxon>
    </lineage>
</organism>
<comment type="similarity">
    <text evidence="3">Belongs to the IspD/TarI cytidylyltransferase family. IspD subfamily.</text>
</comment>
<protein>
    <recommendedName>
        <fullName evidence="3">2-C-methyl-D-erythritol 4-phosphate cytidylyltransferase</fullName>
        <ecNumber evidence="3">2.7.7.60</ecNumber>
    </recommendedName>
    <alternativeName>
        <fullName evidence="3">4-diphosphocytidyl-2C-methyl-D-erythritol synthase</fullName>
    </alternativeName>
    <alternativeName>
        <fullName evidence="3">MEP cytidylyltransferase</fullName>
        <shortName evidence="3">MCT</shortName>
    </alternativeName>
</protein>
<feature type="site" description="Positions MEP for the nucleophilic attack" evidence="3">
    <location>
        <position position="155"/>
    </location>
</feature>
<feature type="site" description="Transition state stabilizer" evidence="3">
    <location>
        <position position="22"/>
    </location>
</feature>
<evidence type="ECO:0000256" key="1">
    <source>
        <dbReference type="ARBA" id="ARBA00022679"/>
    </source>
</evidence>
<dbReference type="GO" id="GO:0019288">
    <property type="term" value="P:isopentenyl diphosphate biosynthetic process, methylerythritol 4-phosphate pathway"/>
    <property type="evidence" value="ECO:0007669"/>
    <property type="project" value="UniProtKB-UniRule"/>
</dbReference>
<dbReference type="EC" id="2.7.7.60" evidence="3"/>
<comment type="pathway">
    <text evidence="3">Isoprenoid biosynthesis; isopentenyl diphosphate biosynthesis via DXP pathway; isopentenyl diphosphate from 1-deoxy-D-xylulose 5-phosphate: step 2/6.</text>
</comment>
<evidence type="ECO:0000256" key="3">
    <source>
        <dbReference type="HAMAP-Rule" id="MF_00108"/>
    </source>
</evidence>
<dbReference type="InterPro" id="IPR034683">
    <property type="entry name" value="IspD/TarI"/>
</dbReference>
<gene>
    <name evidence="3 4" type="primary">ispD</name>
    <name evidence="4" type="ORF">C4532_01145</name>
</gene>
<dbReference type="EMBL" id="QZKI01000008">
    <property type="protein sequence ID" value="RJP75019.1"/>
    <property type="molecule type" value="Genomic_DNA"/>
</dbReference>
<proteinExistence type="inferred from homology"/>
<dbReference type="CDD" id="cd02516">
    <property type="entry name" value="CDP-ME_synthetase"/>
    <property type="match status" value="1"/>
</dbReference>
<dbReference type="UniPathway" id="UPA00056">
    <property type="reaction ID" value="UER00093"/>
</dbReference>
<accession>A0A419F8T4</accession>
<dbReference type="AlphaFoldDB" id="A0A419F8T4"/>